<name>A0A2Z7C9D2_9LAMI</name>
<evidence type="ECO:0000313" key="1">
    <source>
        <dbReference type="EMBL" id="KZV43524.1"/>
    </source>
</evidence>
<organism evidence="1 2">
    <name type="scientific">Dorcoceras hygrometricum</name>
    <dbReference type="NCBI Taxonomy" id="472368"/>
    <lineage>
        <taxon>Eukaryota</taxon>
        <taxon>Viridiplantae</taxon>
        <taxon>Streptophyta</taxon>
        <taxon>Embryophyta</taxon>
        <taxon>Tracheophyta</taxon>
        <taxon>Spermatophyta</taxon>
        <taxon>Magnoliopsida</taxon>
        <taxon>eudicotyledons</taxon>
        <taxon>Gunneridae</taxon>
        <taxon>Pentapetalae</taxon>
        <taxon>asterids</taxon>
        <taxon>lamiids</taxon>
        <taxon>Lamiales</taxon>
        <taxon>Gesneriaceae</taxon>
        <taxon>Didymocarpoideae</taxon>
        <taxon>Trichosporeae</taxon>
        <taxon>Loxocarpinae</taxon>
        <taxon>Dorcoceras</taxon>
    </lineage>
</organism>
<sequence length="90" mass="10102">FMDNTEPGNFVAEDMTRESLIAISYRVPDKDPTAEELPKRVKGENVDETPCPDIDEKYRSKLISISYSPPTNVKVLPILPGKLEGYCLES</sequence>
<evidence type="ECO:0000313" key="2">
    <source>
        <dbReference type="Proteomes" id="UP000250235"/>
    </source>
</evidence>
<protein>
    <submittedName>
        <fullName evidence="1">Uncharacterized protein</fullName>
    </submittedName>
</protein>
<dbReference type="PANTHER" id="PTHR35282:SF2">
    <property type="entry name" value="F5D14.24 PROTEIN"/>
    <property type="match status" value="1"/>
</dbReference>
<gene>
    <name evidence="1" type="ORF">F511_19068</name>
</gene>
<dbReference type="AlphaFoldDB" id="A0A2Z7C9D2"/>
<reference evidence="1 2" key="1">
    <citation type="journal article" date="2015" name="Proc. Natl. Acad. Sci. U.S.A.">
        <title>The resurrection genome of Boea hygrometrica: A blueprint for survival of dehydration.</title>
        <authorList>
            <person name="Xiao L."/>
            <person name="Yang G."/>
            <person name="Zhang L."/>
            <person name="Yang X."/>
            <person name="Zhao S."/>
            <person name="Ji Z."/>
            <person name="Zhou Q."/>
            <person name="Hu M."/>
            <person name="Wang Y."/>
            <person name="Chen M."/>
            <person name="Xu Y."/>
            <person name="Jin H."/>
            <person name="Xiao X."/>
            <person name="Hu G."/>
            <person name="Bao F."/>
            <person name="Hu Y."/>
            <person name="Wan P."/>
            <person name="Li L."/>
            <person name="Deng X."/>
            <person name="Kuang T."/>
            <person name="Xiang C."/>
            <person name="Zhu J.K."/>
            <person name="Oliver M.J."/>
            <person name="He Y."/>
        </authorList>
    </citation>
    <scope>NUCLEOTIDE SEQUENCE [LARGE SCALE GENOMIC DNA]</scope>
    <source>
        <strain evidence="2">cv. XS01</strain>
    </source>
</reference>
<proteinExistence type="predicted"/>
<accession>A0A2Z7C9D2</accession>
<dbReference type="InterPro" id="IPR049198">
    <property type="entry name" value="DUF6865"/>
</dbReference>
<dbReference type="Pfam" id="PF21737">
    <property type="entry name" value="DUF6865"/>
    <property type="match status" value="1"/>
</dbReference>
<keyword evidence="2" id="KW-1185">Reference proteome</keyword>
<dbReference type="OrthoDB" id="632588at2759"/>
<dbReference type="PANTHER" id="PTHR35282">
    <property type="entry name" value="F5D14.24 PROTEIN"/>
    <property type="match status" value="1"/>
</dbReference>
<dbReference type="Proteomes" id="UP000250235">
    <property type="component" value="Unassembled WGS sequence"/>
</dbReference>
<feature type="non-terminal residue" evidence="1">
    <location>
        <position position="1"/>
    </location>
</feature>
<dbReference type="EMBL" id="KQ998108">
    <property type="protein sequence ID" value="KZV43524.1"/>
    <property type="molecule type" value="Genomic_DNA"/>
</dbReference>